<feature type="transmembrane region" description="Helical" evidence="7">
    <location>
        <begin position="6"/>
        <end position="22"/>
    </location>
</feature>
<name>A0ABD3TRF4_9LAMI</name>
<dbReference type="Pfam" id="PF00854">
    <property type="entry name" value="PTR2"/>
    <property type="match status" value="1"/>
</dbReference>
<dbReference type="PANTHER" id="PTHR11654">
    <property type="entry name" value="OLIGOPEPTIDE TRANSPORTER-RELATED"/>
    <property type="match status" value="1"/>
</dbReference>
<dbReference type="Proteomes" id="UP001634393">
    <property type="component" value="Unassembled WGS sequence"/>
</dbReference>
<evidence type="ECO:0000256" key="5">
    <source>
        <dbReference type="ARBA" id="ARBA00023136"/>
    </source>
</evidence>
<feature type="transmembrane region" description="Helical" evidence="7">
    <location>
        <begin position="92"/>
        <end position="111"/>
    </location>
</feature>
<evidence type="ECO:0000256" key="7">
    <source>
        <dbReference type="SAM" id="Phobius"/>
    </source>
</evidence>
<feature type="transmembrane region" description="Helical" evidence="7">
    <location>
        <begin position="34"/>
        <end position="53"/>
    </location>
</feature>
<protein>
    <submittedName>
        <fullName evidence="8">Uncharacterized protein</fullName>
    </submittedName>
</protein>
<dbReference type="AlphaFoldDB" id="A0ABD3TRF4"/>
<keyword evidence="4 7" id="KW-1133">Transmembrane helix</keyword>
<comment type="subcellular location">
    <subcellularLocation>
        <location evidence="1">Membrane</location>
        <topology evidence="1">Multi-pass membrane protein</topology>
    </subcellularLocation>
</comment>
<feature type="transmembrane region" description="Helical" evidence="7">
    <location>
        <begin position="135"/>
        <end position="153"/>
    </location>
</feature>
<evidence type="ECO:0000256" key="1">
    <source>
        <dbReference type="ARBA" id="ARBA00004141"/>
    </source>
</evidence>
<comment type="similarity">
    <text evidence="2">Belongs to the major facilitator superfamily. Proton-dependent oligopeptide transporter (POT/PTR) (TC 2.A.17) family.</text>
</comment>
<sequence length="239" mass="27230">MSLILVHSWISYALIAILMTRLTDNGFRLSKAAMIVNVHDGVTAVLVLVVAYASDAYLGPFIILVCTNISCIIGLLLLFLAAWRWHKIEIPLLYVALIFIALGRAGCYVPMKEFLADQFRKEEDEEEQVESRRKIWWRSAYILGIIASLFFFVEASWVKLCKIFTIALAIAFTFFLGGIPFFECKRPTESSSLNKVARVFYAAIRKRHLSLNTLSSDNDDPHIFHIPMIRFLNHLINLG</sequence>
<proteinExistence type="inferred from homology"/>
<dbReference type="EMBL" id="JBJXBP010000003">
    <property type="protein sequence ID" value="KAL3838638.1"/>
    <property type="molecule type" value="Genomic_DNA"/>
</dbReference>
<evidence type="ECO:0000313" key="9">
    <source>
        <dbReference type="Proteomes" id="UP001634393"/>
    </source>
</evidence>
<keyword evidence="9" id="KW-1185">Reference proteome</keyword>
<evidence type="ECO:0000256" key="4">
    <source>
        <dbReference type="ARBA" id="ARBA00022989"/>
    </source>
</evidence>
<evidence type="ECO:0000256" key="2">
    <source>
        <dbReference type="ARBA" id="ARBA00005982"/>
    </source>
</evidence>
<feature type="transmembrane region" description="Helical" evidence="7">
    <location>
        <begin position="160"/>
        <end position="182"/>
    </location>
</feature>
<comment type="caution">
    <text evidence="8">The sequence shown here is derived from an EMBL/GenBank/DDBJ whole genome shotgun (WGS) entry which is preliminary data.</text>
</comment>
<dbReference type="GO" id="GO:0016020">
    <property type="term" value="C:membrane"/>
    <property type="evidence" value="ECO:0007669"/>
    <property type="project" value="UniProtKB-SubCell"/>
</dbReference>
<accession>A0ABD3TRF4</accession>
<evidence type="ECO:0000256" key="6">
    <source>
        <dbReference type="ARBA" id="ARBA00044504"/>
    </source>
</evidence>
<comment type="similarity">
    <text evidence="6">Belongs to the major facilitator superfamily. Phosphate:H(+) symporter (TC 2.A.1.9) family.</text>
</comment>
<dbReference type="InterPro" id="IPR036259">
    <property type="entry name" value="MFS_trans_sf"/>
</dbReference>
<feature type="transmembrane region" description="Helical" evidence="7">
    <location>
        <begin position="59"/>
        <end position="80"/>
    </location>
</feature>
<evidence type="ECO:0000313" key="8">
    <source>
        <dbReference type="EMBL" id="KAL3838638.1"/>
    </source>
</evidence>
<dbReference type="Gene3D" id="1.20.1250.20">
    <property type="entry name" value="MFS general substrate transporter like domains"/>
    <property type="match status" value="1"/>
</dbReference>
<keyword evidence="5 7" id="KW-0472">Membrane</keyword>
<keyword evidence="3 7" id="KW-0812">Transmembrane</keyword>
<reference evidence="8 9" key="1">
    <citation type="submission" date="2024-12" db="EMBL/GenBank/DDBJ databases">
        <title>The unique morphological basis and parallel evolutionary history of personate flowers in Penstemon.</title>
        <authorList>
            <person name="Depatie T.H."/>
            <person name="Wessinger C.A."/>
        </authorList>
    </citation>
    <scope>NUCLEOTIDE SEQUENCE [LARGE SCALE GENOMIC DNA]</scope>
    <source>
        <strain evidence="8">WTNN_2</strain>
        <tissue evidence="8">Leaf</tissue>
    </source>
</reference>
<dbReference type="InterPro" id="IPR000109">
    <property type="entry name" value="POT_fam"/>
</dbReference>
<gene>
    <name evidence="8" type="ORF">ACJIZ3_023229</name>
</gene>
<organism evidence="8 9">
    <name type="scientific">Penstemon smallii</name>
    <dbReference type="NCBI Taxonomy" id="265156"/>
    <lineage>
        <taxon>Eukaryota</taxon>
        <taxon>Viridiplantae</taxon>
        <taxon>Streptophyta</taxon>
        <taxon>Embryophyta</taxon>
        <taxon>Tracheophyta</taxon>
        <taxon>Spermatophyta</taxon>
        <taxon>Magnoliopsida</taxon>
        <taxon>eudicotyledons</taxon>
        <taxon>Gunneridae</taxon>
        <taxon>Pentapetalae</taxon>
        <taxon>asterids</taxon>
        <taxon>lamiids</taxon>
        <taxon>Lamiales</taxon>
        <taxon>Plantaginaceae</taxon>
        <taxon>Cheloneae</taxon>
        <taxon>Penstemon</taxon>
    </lineage>
</organism>
<evidence type="ECO:0000256" key="3">
    <source>
        <dbReference type="ARBA" id="ARBA00022692"/>
    </source>
</evidence>
<dbReference type="SUPFAM" id="SSF103473">
    <property type="entry name" value="MFS general substrate transporter"/>
    <property type="match status" value="1"/>
</dbReference>